<dbReference type="Pfam" id="PF07331">
    <property type="entry name" value="TctB"/>
    <property type="match status" value="1"/>
</dbReference>
<evidence type="ECO:0000313" key="5">
    <source>
        <dbReference type="Proteomes" id="UP000216998"/>
    </source>
</evidence>
<keyword evidence="2" id="KW-1133">Transmembrane helix</keyword>
<dbReference type="EMBL" id="NOXU01000012">
    <property type="protein sequence ID" value="OYQ37608.1"/>
    <property type="molecule type" value="Genomic_DNA"/>
</dbReference>
<evidence type="ECO:0000256" key="1">
    <source>
        <dbReference type="SAM" id="MobiDB-lite"/>
    </source>
</evidence>
<dbReference type="Proteomes" id="UP000216998">
    <property type="component" value="Unassembled WGS sequence"/>
</dbReference>
<evidence type="ECO:0000259" key="3">
    <source>
        <dbReference type="Pfam" id="PF07331"/>
    </source>
</evidence>
<evidence type="ECO:0000313" key="4">
    <source>
        <dbReference type="EMBL" id="OYQ37608.1"/>
    </source>
</evidence>
<feature type="region of interest" description="Disordered" evidence="1">
    <location>
        <begin position="1"/>
        <end position="25"/>
    </location>
</feature>
<feature type="transmembrane region" description="Helical" evidence="2">
    <location>
        <begin position="82"/>
        <end position="104"/>
    </location>
</feature>
<accession>A0A255Z813</accession>
<keyword evidence="5" id="KW-1185">Reference proteome</keyword>
<organism evidence="4 5">
    <name type="scientific">Niveispirillum lacus</name>
    <dbReference type="NCBI Taxonomy" id="1981099"/>
    <lineage>
        <taxon>Bacteria</taxon>
        <taxon>Pseudomonadati</taxon>
        <taxon>Pseudomonadota</taxon>
        <taxon>Alphaproteobacteria</taxon>
        <taxon>Rhodospirillales</taxon>
        <taxon>Azospirillaceae</taxon>
        <taxon>Niveispirillum</taxon>
    </lineage>
</organism>
<keyword evidence="2" id="KW-0472">Membrane</keyword>
<comment type="caution">
    <text evidence="4">The sequence shown here is derived from an EMBL/GenBank/DDBJ whole genome shotgun (WGS) entry which is preliminary data.</text>
</comment>
<name>A0A255Z813_9PROT</name>
<gene>
    <name evidence="4" type="ORF">CHU95_00840</name>
</gene>
<protein>
    <recommendedName>
        <fullName evidence="3">DUF1468 domain-containing protein</fullName>
    </recommendedName>
</protein>
<keyword evidence="2" id="KW-0812">Transmembrane</keyword>
<dbReference type="InterPro" id="IPR009936">
    <property type="entry name" value="DUF1468"/>
</dbReference>
<feature type="transmembrane region" description="Helical" evidence="2">
    <location>
        <begin position="50"/>
        <end position="70"/>
    </location>
</feature>
<dbReference type="AlphaFoldDB" id="A0A255Z813"/>
<dbReference type="OrthoDB" id="5186924at2"/>
<sequence>MAQSPLFGTRQTRTNREARRGGMNACGDPRPASTIMLEGEAMRVRSPQDLVGGIALILLSLLAFSQITDLKFGTASRMGPGYFPTVLAGLTGLMGVIIAGRSLFLDGPSLDRLHWRQALPILGAILAFGLAIRPLGLVIASGLLFAIAAFASPDTKWRELLVVSAALILFAVGLFVLALGLPFPLWPRF</sequence>
<feature type="domain" description="DUF1468" evidence="3">
    <location>
        <begin position="51"/>
        <end position="184"/>
    </location>
</feature>
<reference evidence="4 5" key="1">
    <citation type="submission" date="2017-07" db="EMBL/GenBank/DDBJ databases">
        <title>Niveispirillum cyanobacteriorum sp. nov., isolated from cyanobacterial aggregates in a eutrophic lake.</title>
        <authorList>
            <person name="Cai H."/>
        </authorList>
    </citation>
    <scope>NUCLEOTIDE SEQUENCE [LARGE SCALE GENOMIC DNA]</scope>
    <source>
        <strain evidence="5">TH1-14</strain>
    </source>
</reference>
<proteinExistence type="predicted"/>
<evidence type="ECO:0000256" key="2">
    <source>
        <dbReference type="SAM" id="Phobius"/>
    </source>
</evidence>
<feature type="transmembrane region" description="Helical" evidence="2">
    <location>
        <begin position="124"/>
        <end position="148"/>
    </location>
</feature>
<feature type="transmembrane region" description="Helical" evidence="2">
    <location>
        <begin position="160"/>
        <end position="183"/>
    </location>
</feature>